<reference evidence="11 12" key="1">
    <citation type="journal article" date="2007" name="Nature">
        <title>Light stimulates growth of proteorhodopsin-containing marine Flavobacteria.</title>
        <authorList>
            <person name="Gomez-Consarnau L."/>
            <person name="Gonzalez J.M."/>
            <person name="Coll-Llado M."/>
            <person name="Gourdon P."/>
            <person name="Pascher T."/>
            <person name="Neutze R."/>
            <person name="Pedros-Alio C."/>
            <person name="Pinhassi J."/>
        </authorList>
    </citation>
    <scope>NUCLEOTIDE SEQUENCE [LARGE SCALE GENOMIC DNA]</scope>
    <source>
        <strain evidence="11 12">MED217</strain>
    </source>
</reference>
<evidence type="ECO:0008006" key="13">
    <source>
        <dbReference type="Google" id="ProtNLM"/>
    </source>
</evidence>
<evidence type="ECO:0000256" key="2">
    <source>
        <dbReference type="ARBA" id="ARBA00022801"/>
    </source>
</evidence>
<dbReference type="HOGENOM" id="CLU_003041_1_3_10"/>
<dbReference type="Pfam" id="PF00270">
    <property type="entry name" value="DEAD"/>
    <property type="match status" value="1"/>
</dbReference>
<name>A3XP46_LEEBM</name>
<evidence type="ECO:0000313" key="12">
    <source>
        <dbReference type="Proteomes" id="UP000001601"/>
    </source>
</evidence>
<proteinExistence type="inferred from homology"/>
<dbReference type="InterPro" id="IPR011545">
    <property type="entry name" value="DEAD/DEAH_box_helicase_dom"/>
</dbReference>
<dbReference type="CDD" id="cd00268">
    <property type="entry name" value="DEADc"/>
    <property type="match status" value="1"/>
</dbReference>
<dbReference type="PROSITE" id="PS51195">
    <property type="entry name" value="Q_MOTIF"/>
    <property type="match status" value="1"/>
</dbReference>
<dbReference type="GO" id="GO:0003676">
    <property type="term" value="F:nucleic acid binding"/>
    <property type="evidence" value="ECO:0007669"/>
    <property type="project" value="InterPro"/>
</dbReference>
<dbReference type="PROSITE" id="PS51192">
    <property type="entry name" value="HELICASE_ATP_BIND_1"/>
    <property type="match status" value="1"/>
</dbReference>
<evidence type="ECO:0000256" key="5">
    <source>
        <dbReference type="ARBA" id="ARBA00038437"/>
    </source>
</evidence>
<feature type="domain" description="Helicase ATP-binding" evidence="8">
    <location>
        <begin position="33"/>
        <end position="204"/>
    </location>
</feature>
<gene>
    <name evidence="11" type="ORF">MED217_09040</name>
</gene>
<dbReference type="SMART" id="SM00487">
    <property type="entry name" value="DEXDc"/>
    <property type="match status" value="1"/>
</dbReference>
<evidence type="ECO:0000256" key="4">
    <source>
        <dbReference type="ARBA" id="ARBA00022840"/>
    </source>
</evidence>
<dbReference type="Proteomes" id="UP000001601">
    <property type="component" value="Unassembled WGS sequence"/>
</dbReference>
<dbReference type="Pfam" id="PF00271">
    <property type="entry name" value="Helicase_C"/>
    <property type="match status" value="1"/>
</dbReference>
<evidence type="ECO:0000259" key="10">
    <source>
        <dbReference type="PROSITE" id="PS51195"/>
    </source>
</evidence>
<evidence type="ECO:0000256" key="3">
    <source>
        <dbReference type="ARBA" id="ARBA00022806"/>
    </source>
</evidence>
<feature type="domain" description="DEAD-box RNA helicase Q" evidence="10">
    <location>
        <begin position="2"/>
        <end position="30"/>
    </location>
</feature>
<keyword evidence="1" id="KW-0547">Nucleotide-binding</keyword>
<dbReference type="InterPro" id="IPR001650">
    <property type="entry name" value="Helicase_C-like"/>
</dbReference>
<evidence type="ECO:0000256" key="7">
    <source>
        <dbReference type="SAM" id="MobiDB-lite"/>
    </source>
</evidence>
<dbReference type="InterPro" id="IPR027417">
    <property type="entry name" value="P-loop_NTPase"/>
</dbReference>
<dbReference type="EMBL" id="AANC01000007">
    <property type="protein sequence ID" value="EAQ48681.1"/>
    <property type="molecule type" value="Genomic_DNA"/>
</dbReference>
<dbReference type="InterPro" id="IPR044742">
    <property type="entry name" value="DEAD/DEAH_RhlB"/>
</dbReference>
<organism evidence="11 12">
    <name type="scientific">Leeuwenhoekiella blandensis (strain CECT 7118 / CCUG 51940 / KCTC 22103 / MED217)</name>
    <name type="common">Flavobacterium sp. (strain MED217)</name>
    <dbReference type="NCBI Taxonomy" id="398720"/>
    <lineage>
        <taxon>Bacteria</taxon>
        <taxon>Pseudomonadati</taxon>
        <taxon>Bacteroidota</taxon>
        <taxon>Flavobacteriia</taxon>
        <taxon>Flavobacteriales</taxon>
        <taxon>Flavobacteriaceae</taxon>
        <taxon>Leeuwenhoekiella</taxon>
    </lineage>
</organism>
<dbReference type="PANTHER" id="PTHR47959">
    <property type="entry name" value="ATP-DEPENDENT RNA HELICASE RHLE-RELATED"/>
    <property type="match status" value="1"/>
</dbReference>
<dbReference type="InterPro" id="IPR050079">
    <property type="entry name" value="DEAD_box_RNA_helicase"/>
</dbReference>
<keyword evidence="3" id="KW-0347">Helicase</keyword>
<dbReference type="OrthoDB" id="9785240at2"/>
<feature type="domain" description="Helicase C-terminal" evidence="9">
    <location>
        <begin position="231"/>
        <end position="380"/>
    </location>
</feature>
<feature type="region of interest" description="Disordered" evidence="7">
    <location>
        <begin position="387"/>
        <end position="449"/>
    </location>
</feature>
<evidence type="ECO:0000259" key="8">
    <source>
        <dbReference type="PROSITE" id="PS51192"/>
    </source>
</evidence>
<evidence type="ECO:0000256" key="6">
    <source>
        <dbReference type="PROSITE-ProRule" id="PRU00552"/>
    </source>
</evidence>
<keyword evidence="12" id="KW-1185">Reference proteome</keyword>
<dbReference type="CDD" id="cd18787">
    <property type="entry name" value="SF2_C_DEAD"/>
    <property type="match status" value="1"/>
</dbReference>
<dbReference type="GO" id="GO:0016787">
    <property type="term" value="F:hydrolase activity"/>
    <property type="evidence" value="ECO:0007669"/>
    <property type="project" value="UniProtKB-KW"/>
</dbReference>
<dbReference type="AlphaFoldDB" id="A3XP46"/>
<evidence type="ECO:0000259" key="9">
    <source>
        <dbReference type="PROSITE" id="PS51194"/>
    </source>
</evidence>
<dbReference type="InterPro" id="IPR014014">
    <property type="entry name" value="RNA_helicase_DEAD_Q_motif"/>
</dbReference>
<dbReference type="PROSITE" id="PS51194">
    <property type="entry name" value="HELICASE_CTER"/>
    <property type="match status" value="1"/>
</dbReference>
<dbReference type="Gene3D" id="3.40.50.300">
    <property type="entry name" value="P-loop containing nucleotide triphosphate hydrolases"/>
    <property type="match status" value="2"/>
</dbReference>
<keyword evidence="2" id="KW-0378">Hydrolase</keyword>
<comment type="similarity">
    <text evidence="5">Belongs to the DEAD box helicase family.</text>
</comment>
<dbReference type="GO" id="GO:0005829">
    <property type="term" value="C:cytosol"/>
    <property type="evidence" value="ECO:0007669"/>
    <property type="project" value="TreeGrafter"/>
</dbReference>
<dbReference type="eggNOG" id="COG0513">
    <property type="taxonomic scope" value="Bacteria"/>
</dbReference>
<dbReference type="GO" id="GO:0003724">
    <property type="term" value="F:RNA helicase activity"/>
    <property type="evidence" value="ECO:0007669"/>
    <property type="project" value="InterPro"/>
</dbReference>
<feature type="short sequence motif" description="Q motif" evidence="6">
    <location>
        <begin position="2"/>
        <end position="30"/>
    </location>
</feature>
<dbReference type="STRING" id="398720.MED217_09040"/>
<dbReference type="RefSeq" id="WP_009780184.1">
    <property type="nucleotide sequence ID" value="NZ_CH672395.1"/>
</dbReference>
<accession>A3XP46</accession>
<protein>
    <recommendedName>
        <fullName evidence="13">DEAD/DEAH box helicase</fullName>
    </recommendedName>
</protein>
<dbReference type="PANTHER" id="PTHR47959:SF13">
    <property type="entry name" value="ATP-DEPENDENT RNA HELICASE RHLE"/>
    <property type="match status" value="1"/>
</dbReference>
<dbReference type="SMART" id="SM00490">
    <property type="entry name" value="HELICc"/>
    <property type="match status" value="1"/>
</dbReference>
<dbReference type="GO" id="GO:0005524">
    <property type="term" value="F:ATP binding"/>
    <property type="evidence" value="ECO:0007669"/>
    <property type="project" value="UniProtKB-KW"/>
</dbReference>
<sequence>MASFEDFKINKQLRYAIEDLGFTTPTPIQEQAFGVVKSGRDVVGIAQTGTGKTFAYMLPVLENLKFSKQINPRVLILVPTRELVLQVVEQIEAYGKYSSIRVVGVYGGTNINTQKEAVIQGCDILVGTPGRLYDLAVSRALQLKSVKQLIIDEVDVMLDLGFRFQLVNIFDLLPQRRQNIMFSATMTDEVDELMDTFFTTPERIQVALSGTPLDAIEQHYYEVPNFYTKANLLNILLKDKKEFKKTLIFVSNKKLADRLFKELEEVFGNEVGVIHANKTQNYRINAIEQFDAGTYRILVTTDVMARGLDLDEVTHVFNVDVPRFAENYMHRIGRTGRAGTTGKSYLLGTPDEQERKEAIEKLMDMQLPQADLPEGLEVSKRLIPEEEPNYVEINNPTKRDETRGASFHEKKEKNKKVNLGGKYRRELAKKYKKPKTRGDKNYNRRNKRK</sequence>
<evidence type="ECO:0000313" key="11">
    <source>
        <dbReference type="EMBL" id="EAQ48681.1"/>
    </source>
</evidence>
<dbReference type="SUPFAM" id="SSF52540">
    <property type="entry name" value="P-loop containing nucleoside triphosphate hydrolases"/>
    <property type="match status" value="1"/>
</dbReference>
<dbReference type="InterPro" id="IPR014001">
    <property type="entry name" value="Helicase_ATP-bd"/>
</dbReference>
<comment type="caution">
    <text evidence="11">The sequence shown here is derived from an EMBL/GenBank/DDBJ whole genome shotgun (WGS) entry which is preliminary data.</text>
</comment>
<keyword evidence="4" id="KW-0067">ATP-binding</keyword>
<evidence type="ECO:0000256" key="1">
    <source>
        <dbReference type="ARBA" id="ARBA00022741"/>
    </source>
</evidence>
<feature type="compositionally biased region" description="Basic and acidic residues" evidence="7">
    <location>
        <begin position="397"/>
        <end position="412"/>
    </location>
</feature>